<dbReference type="KEGG" id="vg:77927515"/>
<dbReference type="RefSeq" id="YP_010651799.1">
    <property type="nucleotide sequence ID" value="NC_070783.1"/>
</dbReference>
<protein>
    <submittedName>
        <fullName evidence="1">Uncharacterized protein</fullName>
    </submittedName>
</protein>
<name>A0A7G9UZ37_9CAUD</name>
<evidence type="ECO:0000313" key="2">
    <source>
        <dbReference type="Proteomes" id="UP000516151"/>
    </source>
</evidence>
<sequence length="74" mass="8147">MAIVKIRTTQRRASVVNVQACLYGVESEILEANEPDNVIIELMGMPEKIAYVVGRTGSSIVSQVDKMPRKVNAE</sequence>
<organism evidence="1 2">
    <name type="scientific">Streptomyces phage Faust</name>
    <dbReference type="NCBI Taxonomy" id="2767565"/>
    <lineage>
        <taxon>Viruses</taxon>
        <taxon>Duplodnaviria</taxon>
        <taxon>Heunggongvirae</taxon>
        <taxon>Uroviricota</taxon>
        <taxon>Caudoviricetes</taxon>
        <taxon>Stanwilliamsviridae</taxon>
        <taxon>Loccivirinae</taxon>
        <taxon>Faustvirus</taxon>
        <taxon>Faustvirus faust</taxon>
    </lineage>
</organism>
<proteinExistence type="predicted"/>
<evidence type="ECO:0000313" key="1">
    <source>
        <dbReference type="EMBL" id="QNN99292.1"/>
    </source>
</evidence>
<dbReference type="GeneID" id="77927515"/>
<dbReference type="EMBL" id="MT684598">
    <property type="protein sequence ID" value="QNN99292.1"/>
    <property type="molecule type" value="Genomic_DNA"/>
</dbReference>
<reference evidence="1 2" key="1">
    <citation type="submission" date="2020-06" db="EMBL/GenBank/DDBJ databases">
        <authorList>
            <person name="Arora M.N."/>
            <person name="Dalling M.T."/>
            <person name="Dawson S.P.M."/>
            <person name="Elia S.N."/>
            <person name="Burke B."/>
            <person name="Shaffer C.D."/>
            <person name="Weston-Hafer K.A."/>
            <person name="Garlena R.A."/>
            <person name="Russell D.A."/>
            <person name="Pope W.H."/>
            <person name="Jacobs-Sera D."/>
            <person name="Hatfull G.F."/>
        </authorList>
    </citation>
    <scope>NUCLEOTIDE SEQUENCE [LARGE SCALE GENOMIC DNA]</scope>
</reference>
<keyword evidence="2" id="KW-1185">Reference proteome</keyword>
<gene>
    <name evidence="1" type="primary">220</name>
    <name evidence="1" type="ORF">SEA_FAUST_220</name>
</gene>
<accession>A0A7G9UZ37</accession>
<dbReference type="Proteomes" id="UP000516151">
    <property type="component" value="Segment"/>
</dbReference>